<evidence type="ECO:0000313" key="1">
    <source>
        <dbReference type="EMBL" id="SEP62840.1"/>
    </source>
</evidence>
<dbReference type="AlphaFoldDB" id="A0A1H8ZEH7"/>
<dbReference type="GO" id="GO:0008168">
    <property type="term" value="F:methyltransferase activity"/>
    <property type="evidence" value="ECO:0007669"/>
    <property type="project" value="UniProtKB-KW"/>
</dbReference>
<dbReference type="SUPFAM" id="SSF53335">
    <property type="entry name" value="S-adenosyl-L-methionine-dependent methyltransferases"/>
    <property type="match status" value="1"/>
</dbReference>
<dbReference type="Proteomes" id="UP000199055">
    <property type="component" value="Unassembled WGS sequence"/>
</dbReference>
<dbReference type="EMBL" id="FOET01000001">
    <property type="protein sequence ID" value="SEP62840.1"/>
    <property type="molecule type" value="Genomic_DNA"/>
</dbReference>
<sequence length="273" mass="30217">MTAQGFSADDIDTSRPHSARMYDYFLGGKTNYEADIQGAEAVISFWPGVRTGARVNRAFMHRASRWLVREAGIRQFLDVGTGIPTEPNLHQVVQAIAPEARVVYADNDPIVLRYAQALLRSTPEGRTAYLHADATDPDSILNHPELHETLDLSRPVGLSLNALLHYVNDESRPHEIVARLVDAIPSGSYLTLTHCTPDLDPETWERLSSLSMSGSAASAKARTREEILRFFDGLELVEPGLTVPHRWRPEPDQPLADVSDAEVSLYAAVARKP</sequence>
<dbReference type="Pfam" id="PF04672">
    <property type="entry name" value="Methyltransf_19"/>
    <property type="match status" value="1"/>
</dbReference>
<keyword evidence="1" id="KW-0489">Methyltransferase</keyword>
<dbReference type="InterPro" id="IPR006764">
    <property type="entry name" value="SAM_dep_MeTrfase_SAV2177_type"/>
</dbReference>
<name>A0A1H8ZEH7_9ACTN</name>
<dbReference type="PIRSF" id="PIRSF017393">
    <property type="entry name" value="MTase_SAV2177"/>
    <property type="match status" value="1"/>
</dbReference>
<dbReference type="InterPro" id="IPR029063">
    <property type="entry name" value="SAM-dependent_MTases_sf"/>
</dbReference>
<keyword evidence="2" id="KW-1185">Reference proteome</keyword>
<dbReference type="STRING" id="403935.SAMN05216481_101491"/>
<keyword evidence="1" id="KW-0808">Transferase</keyword>
<dbReference type="Gene3D" id="3.40.50.150">
    <property type="entry name" value="Vaccinia Virus protein VP39"/>
    <property type="match status" value="1"/>
</dbReference>
<proteinExistence type="predicted"/>
<reference evidence="1 2" key="1">
    <citation type="submission" date="2016-10" db="EMBL/GenBank/DDBJ databases">
        <authorList>
            <person name="de Groot N.N."/>
        </authorList>
    </citation>
    <scope>NUCLEOTIDE SEQUENCE [LARGE SCALE GENOMIC DNA]</scope>
    <source>
        <strain evidence="1 2">CGMCC 4.3519</strain>
    </source>
</reference>
<dbReference type="RefSeq" id="WP_093654816.1">
    <property type="nucleotide sequence ID" value="NZ_FOET01000001.1"/>
</dbReference>
<organism evidence="1 2">
    <name type="scientific">Streptomyces radiopugnans</name>
    <dbReference type="NCBI Taxonomy" id="403935"/>
    <lineage>
        <taxon>Bacteria</taxon>
        <taxon>Bacillati</taxon>
        <taxon>Actinomycetota</taxon>
        <taxon>Actinomycetes</taxon>
        <taxon>Kitasatosporales</taxon>
        <taxon>Streptomycetaceae</taxon>
        <taxon>Streptomyces</taxon>
    </lineage>
</organism>
<evidence type="ECO:0000313" key="2">
    <source>
        <dbReference type="Proteomes" id="UP000199055"/>
    </source>
</evidence>
<accession>A0A1H8ZEH7</accession>
<gene>
    <name evidence="1" type="ORF">SAMN05216481_101491</name>
</gene>
<dbReference type="GO" id="GO:0032259">
    <property type="term" value="P:methylation"/>
    <property type="evidence" value="ECO:0007669"/>
    <property type="project" value="UniProtKB-KW"/>
</dbReference>
<protein>
    <submittedName>
        <fullName evidence="1">S-adenosyl methyltransferase</fullName>
    </submittedName>
</protein>